<evidence type="ECO:0000256" key="2">
    <source>
        <dbReference type="ARBA" id="ARBA00010875"/>
    </source>
</evidence>
<accession>A0A1J1E1X8</accession>
<name>A0A1J1E1X8_9BACT</name>
<dbReference type="RefSeq" id="WP_231941894.1">
    <property type="nucleotide sequence ID" value="NZ_AP017368.1"/>
</dbReference>
<dbReference type="Pfam" id="PF02130">
    <property type="entry name" value="YbeY"/>
    <property type="match status" value="1"/>
</dbReference>
<organism evidence="8 9">
    <name type="scientific">Candidatus Desulfovibrio trichonymphae</name>
    <dbReference type="NCBI Taxonomy" id="1725232"/>
    <lineage>
        <taxon>Bacteria</taxon>
        <taxon>Pseudomonadati</taxon>
        <taxon>Thermodesulfobacteriota</taxon>
        <taxon>Desulfovibrionia</taxon>
        <taxon>Desulfovibrionales</taxon>
        <taxon>Desulfovibrionaceae</taxon>
        <taxon>Desulfovibrio</taxon>
    </lineage>
</organism>
<dbReference type="GO" id="GO:0004519">
    <property type="term" value="F:endonuclease activity"/>
    <property type="evidence" value="ECO:0007669"/>
    <property type="project" value="UniProtKB-KW"/>
</dbReference>
<dbReference type="AlphaFoldDB" id="A0A1J1E1X8"/>
<dbReference type="InterPro" id="IPR002036">
    <property type="entry name" value="YbeY"/>
</dbReference>
<comment type="similarity">
    <text evidence="2">Belongs to the endoribonuclease YbeY family.</text>
</comment>
<dbReference type="SUPFAM" id="SSF55486">
    <property type="entry name" value="Metalloproteases ('zincins'), catalytic domain"/>
    <property type="match status" value="1"/>
</dbReference>
<dbReference type="GO" id="GO:0004222">
    <property type="term" value="F:metalloendopeptidase activity"/>
    <property type="evidence" value="ECO:0007669"/>
    <property type="project" value="InterPro"/>
</dbReference>
<evidence type="ECO:0000256" key="1">
    <source>
        <dbReference type="ARBA" id="ARBA00001947"/>
    </source>
</evidence>
<evidence type="ECO:0000256" key="4">
    <source>
        <dbReference type="ARBA" id="ARBA00022723"/>
    </source>
</evidence>
<evidence type="ECO:0000256" key="7">
    <source>
        <dbReference type="ARBA" id="ARBA00022833"/>
    </source>
</evidence>
<evidence type="ECO:0000256" key="5">
    <source>
        <dbReference type="ARBA" id="ARBA00022759"/>
    </source>
</evidence>
<gene>
    <name evidence="8" type="ORF">RSDT_0371</name>
</gene>
<comment type="cofactor">
    <cofactor evidence="1">
        <name>Zn(2+)</name>
        <dbReference type="ChEBI" id="CHEBI:29105"/>
    </cofactor>
</comment>
<dbReference type="KEGG" id="dtr:RSDT_0371"/>
<dbReference type="NCBIfam" id="TIGR00043">
    <property type="entry name" value="rRNA maturation RNase YbeY"/>
    <property type="match status" value="1"/>
</dbReference>
<dbReference type="Proteomes" id="UP000242645">
    <property type="component" value="Chromosome"/>
</dbReference>
<keyword evidence="6 8" id="KW-0378">Hydrolase</keyword>
<keyword evidence="3" id="KW-0540">Nuclease</keyword>
<keyword evidence="9" id="KW-1185">Reference proteome</keyword>
<sequence>MHVTADCRADIWLLPFDVRCLALALRTMLQVMRDAGISIPADVNLRLVDDSFIKTANQRFMACVGPTNLLSFPGSDDMMHGVILLSLDTFARECLLYGQKAAEYALMLLSHGLAHLTGFEHGSDMDRICKACRAVAQKNCISS</sequence>
<dbReference type="GO" id="GO:0046872">
    <property type="term" value="F:metal ion binding"/>
    <property type="evidence" value="ECO:0007669"/>
    <property type="project" value="UniProtKB-KW"/>
</dbReference>
<evidence type="ECO:0000313" key="9">
    <source>
        <dbReference type="Proteomes" id="UP000242645"/>
    </source>
</evidence>
<proteinExistence type="inferred from homology"/>
<dbReference type="GO" id="GO:0006364">
    <property type="term" value="P:rRNA processing"/>
    <property type="evidence" value="ECO:0007669"/>
    <property type="project" value="InterPro"/>
</dbReference>
<protein>
    <submittedName>
        <fullName evidence="8">YbeY-like metal-dependent hydrolase</fullName>
    </submittedName>
</protein>
<dbReference type="InterPro" id="IPR023091">
    <property type="entry name" value="MetalPrtase_cat_dom_sf_prd"/>
</dbReference>
<evidence type="ECO:0000313" key="8">
    <source>
        <dbReference type="EMBL" id="BAV91883.1"/>
    </source>
</evidence>
<keyword evidence="7" id="KW-0862">Zinc</keyword>
<keyword evidence="5" id="KW-0255">Endonuclease</keyword>
<evidence type="ECO:0000256" key="6">
    <source>
        <dbReference type="ARBA" id="ARBA00022801"/>
    </source>
</evidence>
<evidence type="ECO:0000256" key="3">
    <source>
        <dbReference type="ARBA" id="ARBA00022722"/>
    </source>
</evidence>
<reference evidence="8 9" key="1">
    <citation type="journal article" date="2017" name="ISME J.">
        <title>Genome of 'Ca. Desulfovibrio trichonymphae', an H2-oxidizing bacterium in a tripartite symbiotic system within a protist cell in the termite gut.</title>
        <authorList>
            <person name="Kuwahara H."/>
            <person name="Yuki M."/>
            <person name="Izawa K."/>
            <person name="Ohkuma M."/>
            <person name="Hongoh Y."/>
        </authorList>
    </citation>
    <scope>NUCLEOTIDE SEQUENCE [LARGE SCALE GENOMIC DNA]</scope>
    <source>
        <strain evidence="8 9">Rs-N31</strain>
    </source>
</reference>
<dbReference type="EMBL" id="AP017368">
    <property type="protein sequence ID" value="BAV91883.1"/>
    <property type="molecule type" value="Genomic_DNA"/>
</dbReference>
<keyword evidence="4" id="KW-0479">Metal-binding</keyword>
<dbReference type="Gene3D" id="3.40.390.30">
    <property type="entry name" value="Metalloproteases ('zincins'), catalytic domain"/>
    <property type="match status" value="1"/>
</dbReference>